<keyword evidence="7" id="KW-1185">Reference proteome</keyword>
<dbReference type="Pfam" id="PF01513">
    <property type="entry name" value="NAD_kinase"/>
    <property type="match status" value="1"/>
</dbReference>
<evidence type="ECO:0000256" key="2">
    <source>
        <dbReference type="ARBA" id="ARBA00022777"/>
    </source>
</evidence>
<dbReference type="InterPro" id="IPR017437">
    <property type="entry name" value="ATP-NAD_kinase_PpnK-typ_C"/>
</dbReference>
<sequence>MMVDLAFRDLPGVSVDLSDLDDGVFTPPVAFDDLHADHGEVWHVVSDEFVAGGRNGQSWVHTKWECGADLWAAGRFIVLHPEDRAPEKADLPPACKLVEAAGHVPTADIRTRIFQGGTAHPDVPPAVEAYIRRYALFSGTPSPRETRVRLTDLRLKFVFDERNEKARGFAERFRRYESDAPTHVLAIGGDGTMLQAIRDHWRLRLPFIGLNAGTLGFLMNESLPTALGGSELVLYRMPMLRVDTEAPDGKWSRALACGDAWVERESGQAAWLRVGIDGRTQVSKVVGDGLLVATPAGGSSYARAMGATPVPLTAPVLTLTGSNVFLPRFWRPVALPETAAVTLTSLNHRDEPGTNPKRPLRGFVDGRATGAVRSMSIRVSSVAAVELAFTPEFDLSSRLLRSMFPPEGM</sequence>
<proteinExistence type="predicted"/>
<dbReference type="KEGG" id="ftj:FTUN_3830"/>
<keyword evidence="2" id="KW-0418">Kinase</keyword>
<evidence type="ECO:0000256" key="5">
    <source>
        <dbReference type="ARBA" id="ARBA00047925"/>
    </source>
</evidence>
<dbReference type="GO" id="GO:0019674">
    <property type="term" value="P:NAD+ metabolic process"/>
    <property type="evidence" value="ECO:0007669"/>
    <property type="project" value="InterPro"/>
</dbReference>
<gene>
    <name evidence="6" type="ORF">FTUN_3830</name>
</gene>
<evidence type="ECO:0000256" key="3">
    <source>
        <dbReference type="ARBA" id="ARBA00022857"/>
    </source>
</evidence>
<dbReference type="InterPro" id="IPR017438">
    <property type="entry name" value="ATP-NAD_kinase_N"/>
</dbReference>
<dbReference type="GO" id="GO:0003951">
    <property type="term" value="F:NAD+ kinase activity"/>
    <property type="evidence" value="ECO:0007669"/>
    <property type="project" value="UniProtKB-EC"/>
</dbReference>
<organism evidence="6 7">
    <name type="scientific">Frigoriglobus tundricola</name>
    <dbReference type="NCBI Taxonomy" id="2774151"/>
    <lineage>
        <taxon>Bacteria</taxon>
        <taxon>Pseudomonadati</taxon>
        <taxon>Planctomycetota</taxon>
        <taxon>Planctomycetia</taxon>
        <taxon>Gemmatales</taxon>
        <taxon>Gemmataceae</taxon>
        <taxon>Frigoriglobus</taxon>
    </lineage>
</organism>
<dbReference type="Gene3D" id="3.40.50.10330">
    <property type="entry name" value="Probable inorganic polyphosphate/atp-NAD kinase, domain 1"/>
    <property type="match status" value="1"/>
</dbReference>
<keyword evidence="4" id="KW-0520">NAD</keyword>
<dbReference type="PANTHER" id="PTHR20275">
    <property type="entry name" value="NAD KINASE"/>
    <property type="match status" value="1"/>
</dbReference>
<dbReference type="InterPro" id="IPR016064">
    <property type="entry name" value="NAD/diacylglycerol_kinase_sf"/>
</dbReference>
<evidence type="ECO:0000313" key="7">
    <source>
        <dbReference type="Proteomes" id="UP000503447"/>
    </source>
</evidence>
<dbReference type="GO" id="GO:0006741">
    <property type="term" value="P:NADP+ biosynthetic process"/>
    <property type="evidence" value="ECO:0007669"/>
    <property type="project" value="InterPro"/>
</dbReference>
<evidence type="ECO:0000313" key="6">
    <source>
        <dbReference type="EMBL" id="QJW96273.1"/>
    </source>
</evidence>
<accession>A0A6M5YSJ5</accession>
<evidence type="ECO:0000256" key="4">
    <source>
        <dbReference type="ARBA" id="ARBA00023027"/>
    </source>
</evidence>
<reference evidence="7" key="1">
    <citation type="submission" date="2020-05" db="EMBL/GenBank/DDBJ databases">
        <title>Frigoriglobus tundricola gen. nov., sp. nov., a psychrotolerant cellulolytic planctomycete of the family Gemmataceae with two divergent copies of 16S rRNA gene.</title>
        <authorList>
            <person name="Kulichevskaya I.S."/>
            <person name="Ivanova A.A."/>
            <person name="Naumoff D.G."/>
            <person name="Beletsky A.V."/>
            <person name="Rijpstra W.I.C."/>
            <person name="Sinninghe Damste J.S."/>
            <person name="Mardanov A.V."/>
            <person name="Ravin N.V."/>
            <person name="Dedysh S.N."/>
        </authorList>
    </citation>
    <scope>NUCLEOTIDE SEQUENCE [LARGE SCALE GENOMIC DNA]</scope>
    <source>
        <strain evidence="7">PL17</strain>
    </source>
</reference>
<dbReference type="SUPFAM" id="SSF111331">
    <property type="entry name" value="NAD kinase/diacylglycerol kinase-like"/>
    <property type="match status" value="1"/>
</dbReference>
<dbReference type="Proteomes" id="UP000503447">
    <property type="component" value="Chromosome"/>
</dbReference>
<keyword evidence="3" id="KW-0521">NADP</keyword>
<dbReference type="EMBL" id="CP053452">
    <property type="protein sequence ID" value="QJW96273.1"/>
    <property type="molecule type" value="Genomic_DNA"/>
</dbReference>
<dbReference type="AlphaFoldDB" id="A0A6M5YSJ5"/>
<evidence type="ECO:0000256" key="1">
    <source>
        <dbReference type="ARBA" id="ARBA00022679"/>
    </source>
</evidence>
<protein>
    <recommendedName>
        <fullName evidence="8">NAD(+) kinase</fullName>
    </recommendedName>
</protein>
<comment type="catalytic activity">
    <reaction evidence="5">
        <text>NAD(+) + ATP = ADP + NADP(+) + H(+)</text>
        <dbReference type="Rhea" id="RHEA:18629"/>
        <dbReference type="ChEBI" id="CHEBI:15378"/>
        <dbReference type="ChEBI" id="CHEBI:30616"/>
        <dbReference type="ChEBI" id="CHEBI:57540"/>
        <dbReference type="ChEBI" id="CHEBI:58349"/>
        <dbReference type="ChEBI" id="CHEBI:456216"/>
        <dbReference type="EC" id="2.7.1.23"/>
    </reaction>
</comment>
<keyword evidence="1" id="KW-0808">Transferase</keyword>
<dbReference type="GO" id="GO:0005524">
    <property type="term" value="F:ATP binding"/>
    <property type="evidence" value="ECO:0007669"/>
    <property type="project" value="UniProtKB-ARBA"/>
</dbReference>
<dbReference type="GO" id="GO:0051287">
    <property type="term" value="F:NAD binding"/>
    <property type="evidence" value="ECO:0007669"/>
    <property type="project" value="UniProtKB-ARBA"/>
</dbReference>
<dbReference type="Gene3D" id="2.60.200.30">
    <property type="entry name" value="Probable inorganic polyphosphate/atp-NAD kinase, domain 2"/>
    <property type="match status" value="1"/>
</dbReference>
<evidence type="ECO:0008006" key="8">
    <source>
        <dbReference type="Google" id="ProtNLM"/>
    </source>
</evidence>
<name>A0A6M5YSJ5_9BACT</name>
<dbReference type="InterPro" id="IPR002504">
    <property type="entry name" value="NADK"/>
</dbReference>
<dbReference type="PANTHER" id="PTHR20275:SF0">
    <property type="entry name" value="NAD KINASE"/>
    <property type="match status" value="1"/>
</dbReference>